<dbReference type="Gene3D" id="3.60.40.10">
    <property type="entry name" value="PPM-type phosphatase domain"/>
    <property type="match status" value="2"/>
</dbReference>
<dbReference type="PANTHER" id="PTHR12320:SF1">
    <property type="entry name" value="PROTEIN PHOSPHATASE PTC7 HOMOLOG"/>
    <property type="match status" value="1"/>
</dbReference>
<dbReference type="InterPro" id="IPR039123">
    <property type="entry name" value="PPTC7"/>
</dbReference>
<protein>
    <recommendedName>
        <fullName evidence="1">Protein phosphatase</fullName>
        <ecNumber evidence="1">3.1.3.16</ecNumber>
    </recommendedName>
</protein>
<dbReference type="PROSITE" id="PS51746">
    <property type="entry name" value="PPM_2"/>
    <property type="match status" value="1"/>
</dbReference>
<dbReference type="SMART" id="SM00331">
    <property type="entry name" value="PP2C_SIG"/>
    <property type="match status" value="1"/>
</dbReference>
<keyword evidence="1" id="KW-0904">Protein phosphatase</keyword>
<keyword evidence="1" id="KW-0460">Magnesium</keyword>
<keyword evidence="1" id="KW-0378">Hydrolase</keyword>
<accession>A0A7J7M2R8</accession>
<reference evidence="4 5" key="1">
    <citation type="journal article" date="2020" name="IScience">
        <title>Genome Sequencing of the Endangered Kingdonia uniflora (Circaeasteraceae, Ranunculales) Reveals Potential Mechanisms of Evolutionary Specialization.</title>
        <authorList>
            <person name="Sun Y."/>
            <person name="Deng T."/>
            <person name="Zhang A."/>
            <person name="Moore M.J."/>
            <person name="Landis J.B."/>
            <person name="Lin N."/>
            <person name="Zhang H."/>
            <person name="Zhang X."/>
            <person name="Huang J."/>
            <person name="Zhang X."/>
            <person name="Sun H."/>
            <person name="Wang H."/>
        </authorList>
    </citation>
    <scope>NUCLEOTIDE SEQUENCE [LARGE SCALE GENOMIC DNA]</scope>
    <source>
        <strain evidence="4">TB1705</strain>
        <tissue evidence="4">Leaf</tissue>
    </source>
</reference>
<sequence>MRSGVLVLAAFCLIMRVLVVSAERSDGSIVFSFGDAKEAKLDTQFDERFGPGGNEVKFSSNVDEKKGKFTVSIVIEENFETPEVITNEFSKIVEETPTVVINEVALSDGMPGEKESSAVEALTVDSLEVKDEPTSARYNSEVVELVDNDKSMTPSDSVELQNVLDVNASEEDAREENEDVVRPFSYVSDSALEVPNSQASKETELDPVFDEESSHSIVEEHGETNIFPNSEMVEEITTSSNLREESIDGQSRETVATVSRLLDFQETKTVEGQSRETGKVTVSRLLDFQETKTVSPEMNMGISTRQFVLSSGAASLPHPSKALTGGEDAFFIACRNWFGVADGVGQWSLEGINAGLYAHELMDSCSNSVSECESVPLTKPDQILIRSAAEAHSPGSSTVLVAYFDSQTLHVANIGDSGFMVIRNATVLRKSSPMLHGFNFPLQISGGVDPLELIENYDIHLDEGDVIVTATDGLFDNLYEQEIALIISKSVQANIKPKEIAEFLARRAQEVGKSVSARSPFADAAQAAGYTGYTGGKLDDVTVIVSSVGQNYDP</sequence>
<comment type="cofactor">
    <cofactor evidence="1">
        <name>Mn(2+)</name>
        <dbReference type="ChEBI" id="CHEBI:29035"/>
    </cofactor>
</comment>
<dbReference type="GO" id="GO:0004722">
    <property type="term" value="F:protein serine/threonine phosphatase activity"/>
    <property type="evidence" value="ECO:0007669"/>
    <property type="project" value="UniProtKB-EC"/>
</dbReference>
<gene>
    <name evidence="4" type="ORF">GIB67_026041</name>
</gene>
<evidence type="ECO:0000259" key="3">
    <source>
        <dbReference type="PROSITE" id="PS51746"/>
    </source>
</evidence>
<dbReference type="EMBL" id="JACGCM010001798">
    <property type="protein sequence ID" value="KAF6149185.1"/>
    <property type="molecule type" value="Genomic_DNA"/>
</dbReference>
<feature type="signal peptide" evidence="2">
    <location>
        <begin position="1"/>
        <end position="22"/>
    </location>
</feature>
<comment type="catalytic activity">
    <reaction evidence="1">
        <text>O-phospho-L-threonyl-[protein] + H2O = L-threonyl-[protein] + phosphate</text>
        <dbReference type="Rhea" id="RHEA:47004"/>
        <dbReference type="Rhea" id="RHEA-COMP:11060"/>
        <dbReference type="Rhea" id="RHEA-COMP:11605"/>
        <dbReference type="ChEBI" id="CHEBI:15377"/>
        <dbReference type="ChEBI" id="CHEBI:30013"/>
        <dbReference type="ChEBI" id="CHEBI:43474"/>
        <dbReference type="ChEBI" id="CHEBI:61977"/>
        <dbReference type="EC" id="3.1.3.16"/>
    </reaction>
</comment>
<comment type="catalytic activity">
    <reaction evidence="1">
        <text>O-phospho-L-seryl-[protein] + H2O = L-seryl-[protein] + phosphate</text>
        <dbReference type="Rhea" id="RHEA:20629"/>
        <dbReference type="Rhea" id="RHEA-COMP:9863"/>
        <dbReference type="Rhea" id="RHEA-COMP:11604"/>
        <dbReference type="ChEBI" id="CHEBI:15377"/>
        <dbReference type="ChEBI" id="CHEBI:29999"/>
        <dbReference type="ChEBI" id="CHEBI:43474"/>
        <dbReference type="ChEBI" id="CHEBI:83421"/>
        <dbReference type="EC" id="3.1.3.16"/>
    </reaction>
</comment>
<name>A0A7J7M2R8_9MAGN</name>
<dbReference type="OrthoDB" id="60843at2759"/>
<comment type="caution">
    <text evidence="4">The sequence shown here is derived from an EMBL/GenBank/DDBJ whole genome shotgun (WGS) entry which is preliminary data.</text>
</comment>
<evidence type="ECO:0000256" key="2">
    <source>
        <dbReference type="SAM" id="SignalP"/>
    </source>
</evidence>
<keyword evidence="2" id="KW-0732">Signal</keyword>
<dbReference type="AlphaFoldDB" id="A0A7J7M2R8"/>
<dbReference type="EC" id="3.1.3.16" evidence="1"/>
<evidence type="ECO:0000313" key="4">
    <source>
        <dbReference type="EMBL" id="KAF6149185.1"/>
    </source>
</evidence>
<keyword evidence="1" id="KW-0479">Metal-binding</keyword>
<feature type="domain" description="PPM-type phosphatase" evidence="3">
    <location>
        <begin position="310"/>
        <end position="548"/>
    </location>
</feature>
<proteinExistence type="inferred from homology"/>
<dbReference type="InterPro" id="IPR001932">
    <property type="entry name" value="PPM-type_phosphatase-like_dom"/>
</dbReference>
<feature type="chain" id="PRO_5029600607" description="Protein phosphatase" evidence="2">
    <location>
        <begin position="23"/>
        <end position="554"/>
    </location>
</feature>
<dbReference type="GO" id="GO:0046872">
    <property type="term" value="F:metal ion binding"/>
    <property type="evidence" value="ECO:0007669"/>
    <property type="project" value="UniProtKB-UniRule"/>
</dbReference>
<comment type="similarity">
    <text evidence="1">Belongs to the PP2C family.</text>
</comment>
<evidence type="ECO:0000256" key="1">
    <source>
        <dbReference type="RuleBase" id="RU366020"/>
    </source>
</evidence>
<dbReference type="PANTHER" id="PTHR12320">
    <property type="entry name" value="PROTEIN PHOSPHATASE 2C"/>
    <property type="match status" value="1"/>
</dbReference>
<dbReference type="SMART" id="SM00332">
    <property type="entry name" value="PP2Cc"/>
    <property type="match status" value="1"/>
</dbReference>
<evidence type="ECO:0000313" key="5">
    <source>
        <dbReference type="Proteomes" id="UP000541444"/>
    </source>
</evidence>
<comment type="cofactor">
    <cofactor evidence="1">
        <name>Mg(2+)</name>
        <dbReference type="ChEBI" id="CHEBI:18420"/>
    </cofactor>
</comment>
<keyword evidence="1" id="KW-0464">Manganese</keyword>
<organism evidence="4 5">
    <name type="scientific">Kingdonia uniflora</name>
    <dbReference type="NCBI Taxonomy" id="39325"/>
    <lineage>
        <taxon>Eukaryota</taxon>
        <taxon>Viridiplantae</taxon>
        <taxon>Streptophyta</taxon>
        <taxon>Embryophyta</taxon>
        <taxon>Tracheophyta</taxon>
        <taxon>Spermatophyta</taxon>
        <taxon>Magnoliopsida</taxon>
        <taxon>Ranunculales</taxon>
        <taxon>Circaeasteraceae</taxon>
        <taxon>Kingdonia</taxon>
    </lineage>
</organism>
<dbReference type="Proteomes" id="UP000541444">
    <property type="component" value="Unassembled WGS sequence"/>
</dbReference>
<keyword evidence="5" id="KW-1185">Reference proteome</keyword>
<dbReference type="Pfam" id="PF07228">
    <property type="entry name" value="SpoIIE"/>
    <property type="match status" value="1"/>
</dbReference>
<dbReference type="SUPFAM" id="SSF81606">
    <property type="entry name" value="PP2C-like"/>
    <property type="match status" value="1"/>
</dbReference>
<dbReference type="InterPro" id="IPR036457">
    <property type="entry name" value="PPM-type-like_dom_sf"/>
</dbReference>